<reference evidence="4" key="1">
    <citation type="submission" date="2025-08" db="UniProtKB">
        <authorList>
            <consortium name="Ensembl"/>
        </authorList>
    </citation>
    <scope>IDENTIFICATION</scope>
</reference>
<dbReference type="Ensembl" id="ENSLLET00000027382.1">
    <property type="protein sequence ID" value="ENSLLEP00000026371.1"/>
    <property type="gene ID" value="ENSLLEG00000016717.1"/>
</dbReference>
<dbReference type="InterPro" id="IPR036179">
    <property type="entry name" value="Ig-like_dom_sf"/>
</dbReference>
<dbReference type="InterPro" id="IPR007110">
    <property type="entry name" value="Ig-like_dom"/>
</dbReference>
<dbReference type="Proteomes" id="UP000694569">
    <property type="component" value="Unplaced"/>
</dbReference>
<evidence type="ECO:0000256" key="2">
    <source>
        <dbReference type="ARBA" id="ARBA00023180"/>
    </source>
</evidence>
<dbReference type="CDD" id="cd00098">
    <property type="entry name" value="IgC1"/>
    <property type="match status" value="1"/>
</dbReference>
<organism evidence="4 5">
    <name type="scientific">Leptobrachium leishanense</name>
    <name type="common">Leishan spiny toad</name>
    <dbReference type="NCBI Taxonomy" id="445787"/>
    <lineage>
        <taxon>Eukaryota</taxon>
        <taxon>Metazoa</taxon>
        <taxon>Chordata</taxon>
        <taxon>Craniata</taxon>
        <taxon>Vertebrata</taxon>
        <taxon>Euteleostomi</taxon>
        <taxon>Amphibia</taxon>
        <taxon>Batrachia</taxon>
        <taxon>Anura</taxon>
        <taxon>Pelobatoidea</taxon>
        <taxon>Megophryidae</taxon>
        <taxon>Leptobrachium</taxon>
    </lineage>
</organism>
<dbReference type="InterPro" id="IPR051755">
    <property type="entry name" value="Ig-like_CS_Receptor"/>
</dbReference>
<dbReference type="OrthoDB" id="10043043at2759"/>
<dbReference type="PROSITE" id="PS50835">
    <property type="entry name" value="IG_LIKE"/>
    <property type="match status" value="1"/>
</dbReference>
<evidence type="ECO:0000313" key="5">
    <source>
        <dbReference type="Proteomes" id="UP000694569"/>
    </source>
</evidence>
<evidence type="ECO:0000259" key="3">
    <source>
        <dbReference type="PROSITE" id="PS50835"/>
    </source>
</evidence>
<evidence type="ECO:0000313" key="4">
    <source>
        <dbReference type="Ensembl" id="ENSLLEP00000026371.1"/>
    </source>
</evidence>
<reference evidence="4" key="2">
    <citation type="submission" date="2025-09" db="UniProtKB">
        <authorList>
            <consortium name="Ensembl"/>
        </authorList>
    </citation>
    <scope>IDENTIFICATION</scope>
</reference>
<keyword evidence="2" id="KW-0325">Glycoprotein</keyword>
<keyword evidence="5" id="KW-1185">Reference proteome</keyword>
<dbReference type="Gene3D" id="2.60.40.10">
    <property type="entry name" value="Immunoglobulins"/>
    <property type="match status" value="1"/>
</dbReference>
<dbReference type="SUPFAM" id="SSF48726">
    <property type="entry name" value="Immunoglobulin"/>
    <property type="match status" value="1"/>
</dbReference>
<dbReference type="InterPro" id="IPR003597">
    <property type="entry name" value="Ig_C1-set"/>
</dbReference>
<protein>
    <recommendedName>
        <fullName evidence="3">Ig-like domain-containing protein</fullName>
    </recommendedName>
</protein>
<dbReference type="PANTHER" id="PTHR19971">
    <property type="entry name" value="SIGNAL-REGULATORY PROTEIN BETA"/>
    <property type="match status" value="1"/>
</dbReference>
<dbReference type="Pfam" id="PF07654">
    <property type="entry name" value="C1-set"/>
    <property type="match status" value="1"/>
</dbReference>
<keyword evidence="1" id="KW-1015">Disulfide bond</keyword>
<dbReference type="SMART" id="SM00407">
    <property type="entry name" value="IGc1"/>
    <property type="match status" value="1"/>
</dbReference>
<feature type="domain" description="Ig-like" evidence="3">
    <location>
        <begin position="31"/>
        <end position="121"/>
    </location>
</feature>
<sequence>LRRSIIIALVFDPYYTAITQIYNCNSIPAAPQINITRRIAITSGTFYLNKEEEVICQVWGFYPEPITVSWFLNGTLVESIETQRINSTAVESIYQFTPTEKNQGLELSCEVEHETLSRPLVTKLLVEGKGETWKPHV</sequence>
<dbReference type="AlphaFoldDB" id="A0A8C5PR17"/>
<name>A0A8C5PR17_9ANUR</name>
<dbReference type="InterPro" id="IPR013783">
    <property type="entry name" value="Ig-like_fold"/>
</dbReference>
<proteinExistence type="predicted"/>
<accession>A0A8C5PR17</accession>
<dbReference type="GeneTree" id="ENSGT00960000191582"/>
<evidence type="ECO:0000256" key="1">
    <source>
        <dbReference type="ARBA" id="ARBA00023157"/>
    </source>
</evidence>